<dbReference type="PANTHER" id="PTHR31793:SF24">
    <property type="entry name" value="LONG-CHAIN ACYL-COA THIOESTERASE FADM"/>
    <property type="match status" value="1"/>
</dbReference>
<dbReference type="OrthoDB" id="9799036at2"/>
<name>A0A323TFG7_9BACI</name>
<dbReference type="Gene3D" id="3.10.129.10">
    <property type="entry name" value="Hotdog Thioesterase"/>
    <property type="match status" value="1"/>
</dbReference>
<evidence type="ECO:0000313" key="4">
    <source>
        <dbReference type="Proteomes" id="UP000248214"/>
    </source>
</evidence>
<dbReference type="GO" id="GO:0047617">
    <property type="term" value="F:fatty acyl-CoA hydrolase activity"/>
    <property type="evidence" value="ECO:0007669"/>
    <property type="project" value="TreeGrafter"/>
</dbReference>
<dbReference type="InterPro" id="IPR029069">
    <property type="entry name" value="HotDog_dom_sf"/>
</dbReference>
<dbReference type="PANTHER" id="PTHR31793">
    <property type="entry name" value="4-HYDROXYBENZOYL-COA THIOESTERASE FAMILY MEMBER"/>
    <property type="match status" value="1"/>
</dbReference>
<protein>
    <submittedName>
        <fullName evidence="3">Uncharacterized protein</fullName>
    </submittedName>
</protein>
<keyword evidence="2" id="KW-0378">Hydrolase</keyword>
<dbReference type="SUPFAM" id="SSF54637">
    <property type="entry name" value="Thioesterase/thiol ester dehydrase-isomerase"/>
    <property type="match status" value="1"/>
</dbReference>
<dbReference type="Proteomes" id="UP000248214">
    <property type="component" value="Unassembled WGS sequence"/>
</dbReference>
<evidence type="ECO:0000256" key="2">
    <source>
        <dbReference type="ARBA" id="ARBA00022801"/>
    </source>
</evidence>
<reference evidence="3 4" key="1">
    <citation type="submission" date="2017-10" db="EMBL/GenBank/DDBJ databases">
        <title>Bacillus sp. nov., a halophilic bacterium isolated from a Keqin Lake.</title>
        <authorList>
            <person name="Wang H."/>
        </authorList>
    </citation>
    <scope>NUCLEOTIDE SEQUENCE [LARGE SCALE GENOMIC DNA]</scope>
    <source>
        <strain evidence="3 4">KQ-12</strain>
    </source>
</reference>
<evidence type="ECO:0000256" key="1">
    <source>
        <dbReference type="ARBA" id="ARBA00005953"/>
    </source>
</evidence>
<dbReference type="AlphaFoldDB" id="A0A323TFG7"/>
<proteinExistence type="inferred from homology"/>
<comment type="similarity">
    <text evidence="1">Belongs to the 4-hydroxybenzoyl-CoA thioesterase family.</text>
</comment>
<accession>A0A323TFG7</accession>
<dbReference type="EMBL" id="PDOD01000002">
    <property type="protein sequence ID" value="PYZ93681.1"/>
    <property type="molecule type" value="Genomic_DNA"/>
</dbReference>
<evidence type="ECO:0000313" key="3">
    <source>
        <dbReference type="EMBL" id="PYZ93681.1"/>
    </source>
</evidence>
<dbReference type="PIRSF" id="PIRSF003230">
    <property type="entry name" value="YbgC"/>
    <property type="match status" value="1"/>
</dbReference>
<dbReference type="CDD" id="cd00586">
    <property type="entry name" value="4HBT"/>
    <property type="match status" value="1"/>
</dbReference>
<dbReference type="Pfam" id="PF13279">
    <property type="entry name" value="4HBT_2"/>
    <property type="match status" value="1"/>
</dbReference>
<dbReference type="InterPro" id="IPR006684">
    <property type="entry name" value="YbgC/YbaW"/>
</dbReference>
<organism evidence="3 4">
    <name type="scientific">Salipaludibacillus keqinensis</name>
    <dbReference type="NCBI Taxonomy" id="2045207"/>
    <lineage>
        <taxon>Bacteria</taxon>
        <taxon>Bacillati</taxon>
        <taxon>Bacillota</taxon>
        <taxon>Bacilli</taxon>
        <taxon>Bacillales</taxon>
        <taxon>Bacillaceae</taxon>
    </lineage>
</organism>
<keyword evidence="4" id="KW-1185">Reference proteome</keyword>
<comment type="caution">
    <text evidence="3">The sequence shown here is derived from an EMBL/GenBank/DDBJ whole genome shotgun (WGS) entry which is preliminary data.</text>
</comment>
<sequence>MRLPSYIDQVDRWRNEFQYIYPVTVRFSETDAFGHLNNTNAFVFFEHARIQFFKESGLMQHWMSHDGETIPVTADLQCDYMKQIFFDEQLEIGLKVVEIGNSSVEIHYMITNETKELCMSGRGRIVQVSKKTGKSTVWDETAIEALKTGIY</sequence>
<dbReference type="RefSeq" id="WP_110609713.1">
    <property type="nucleotide sequence ID" value="NZ_PDOD01000002.1"/>
</dbReference>
<dbReference type="InterPro" id="IPR050563">
    <property type="entry name" value="4-hydroxybenzoyl-CoA_TE"/>
</dbReference>
<gene>
    <name evidence="3" type="ORF">CR194_11030</name>
</gene>